<evidence type="ECO:0000256" key="1">
    <source>
        <dbReference type="SAM" id="SignalP"/>
    </source>
</evidence>
<protein>
    <submittedName>
        <fullName evidence="3">SGNH/GDSL hydrolase family protein</fullName>
    </submittedName>
</protein>
<dbReference type="PANTHER" id="PTHR43784">
    <property type="entry name" value="GDSL-LIKE LIPASE/ACYLHYDROLASE, PUTATIVE (AFU_ORTHOLOGUE AFUA_2G00820)-RELATED"/>
    <property type="match status" value="1"/>
</dbReference>
<dbReference type="SUPFAM" id="SSF52266">
    <property type="entry name" value="SGNH hydrolase"/>
    <property type="match status" value="1"/>
</dbReference>
<evidence type="ECO:0000313" key="3">
    <source>
        <dbReference type="EMBL" id="GAA0585702.1"/>
    </source>
</evidence>
<comment type="caution">
    <text evidence="3">The sequence shown here is derived from an EMBL/GenBank/DDBJ whole genome shotgun (WGS) entry which is preliminary data.</text>
</comment>
<keyword evidence="4" id="KW-1185">Reference proteome</keyword>
<accession>A0ABN1F9D6</accession>
<dbReference type="Pfam" id="PF13472">
    <property type="entry name" value="Lipase_GDSL_2"/>
    <property type="match status" value="1"/>
</dbReference>
<dbReference type="Gene3D" id="3.40.50.1110">
    <property type="entry name" value="SGNH hydrolase"/>
    <property type="match status" value="1"/>
</dbReference>
<dbReference type="Proteomes" id="UP001499951">
    <property type="component" value="Unassembled WGS sequence"/>
</dbReference>
<dbReference type="InterPro" id="IPR036514">
    <property type="entry name" value="SGNH_hydro_sf"/>
</dbReference>
<sequence>MNLRCVIAMAIAGLCVTLPVGAASHAADPTWGAAWYSPPFPPTSNLIYNDVRVFSHQTVRQVVRLEASGNRVRLRLTNEMGLSSVKFGAVHIAMSSPNGVTEEKTDKKVLFGGKPDGEIKLGEALVSDPVEFKVKAHQLVAVSVYYPGRLSPSGHLVSLRLSKPGDHSAETVMPFVDINRAPSILSGIDVESPEPRSVLVAFGDSITEGACSTPGWNKSWPQQLAVRLLKSRLGASWTIINAGISGNRLLYEGAGQKALDRFDRDVLSIAGLRSVVLLEGINDIGAGSTVDSDTGPRTVDDIIGAYKQLIDRTHARGIKIYGGTLTPYAGAVYFSAQGEAVRTAVNAWIKTSSAFDGVIDFDAATRDPEMPSHLIGAYQCGDNLHPNDAGYAAMADAVDLDLVTGSKSKKAR</sequence>
<feature type="chain" id="PRO_5047434493" evidence="1">
    <location>
        <begin position="23"/>
        <end position="412"/>
    </location>
</feature>
<dbReference type="InterPro" id="IPR053140">
    <property type="entry name" value="GDSL_Rv0518-like"/>
</dbReference>
<reference evidence="3 4" key="1">
    <citation type="journal article" date="2019" name="Int. J. Syst. Evol. Microbiol.">
        <title>The Global Catalogue of Microorganisms (GCM) 10K type strain sequencing project: providing services to taxonomists for standard genome sequencing and annotation.</title>
        <authorList>
            <consortium name="The Broad Institute Genomics Platform"/>
            <consortium name="The Broad Institute Genome Sequencing Center for Infectious Disease"/>
            <person name="Wu L."/>
            <person name="Ma J."/>
        </authorList>
    </citation>
    <scope>NUCLEOTIDE SEQUENCE [LARGE SCALE GENOMIC DNA]</scope>
    <source>
        <strain evidence="3 4">JCM 15089</strain>
    </source>
</reference>
<proteinExistence type="predicted"/>
<dbReference type="RefSeq" id="WP_166937339.1">
    <property type="nucleotide sequence ID" value="NZ_BAAADD010000012.1"/>
</dbReference>
<dbReference type="GO" id="GO:0016787">
    <property type="term" value="F:hydrolase activity"/>
    <property type="evidence" value="ECO:0007669"/>
    <property type="project" value="UniProtKB-KW"/>
</dbReference>
<dbReference type="InterPro" id="IPR013830">
    <property type="entry name" value="SGNH_hydro"/>
</dbReference>
<keyword evidence="3" id="KW-0378">Hydrolase</keyword>
<feature type="domain" description="SGNH hydrolase-type esterase" evidence="2">
    <location>
        <begin position="201"/>
        <end position="393"/>
    </location>
</feature>
<evidence type="ECO:0000259" key="2">
    <source>
        <dbReference type="Pfam" id="PF13472"/>
    </source>
</evidence>
<dbReference type="EMBL" id="BAAADD010000012">
    <property type="protein sequence ID" value="GAA0585702.1"/>
    <property type="molecule type" value="Genomic_DNA"/>
</dbReference>
<dbReference type="PANTHER" id="PTHR43784:SF2">
    <property type="entry name" value="GDSL-LIKE LIPASE_ACYLHYDROLASE, PUTATIVE (AFU_ORTHOLOGUE AFUA_2G00820)-RELATED"/>
    <property type="match status" value="1"/>
</dbReference>
<keyword evidence="1" id="KW-0732">Signal</keyword>
<organism evidence="3 4">
    <name type="scientific">Rhizomicrobium electricum</name>
    <dbReference type="NCBI Taxonomy" id="480070"/>
    <lineage>
        <taxon>Bacteria</taxon>
        <taxon>Pseudomonadati</taxon>
        <taxon>Pseudomonadota</taxon>
        <taxon>Alphaproteobacteria</taxon>
        <taxon>Micropepsales</taxon>
        <taxon>Micropepsaceae</taxon>
        <taxon>Rhizomicrobium</taxon>
    </lineage>
</organism>
<evidence type="ECO:0000313" key="4">
    <source>
        <dbReference type="Proteomes" id="UP001499951"/>
    </source>
</evidence>
<dbReference type="CDD" id="cd01830">
    <property type="entry name" value="XynE_like"/>
    <property type="match status" value="1"/>
</dbReference>
<name>A0ABN1F9D6_9PROT</name>
<gene>
    <name evidence="3" type="ORF">GCM10008942_38300</name>
</gene>
<feature type="signal peptide" evidence="1">
    <location>
        <begin position="1"/>
        <end position="22"/>
    </location>
</feature>